<comment type="caution">
    <text evidence="2">The sequence shown here is derived from an EMBL/GenBank/DDBJ whole genome shotgun (WGS) entry which is preliminary data.</text>
</comment>
<evidence type="ECO:0000313" key="3">
    <source>
        <dbReference type="Proteomes" id="UP000001096"/>
    </source>
</evidence>
<feature type="region of interest" description="Disordered" evidence="1">
    <location>
        <begin position="160"/>
        <end position="240"/>
    </location>
</feature>
<dbReference type="EMBL" id="AGWX01000004">
    <property type="protein sequence ID" value="EKS37391.1"/>
    <property type="molecule type" value="Genomic_DNA"/>
</dbReference>
<keyword evidence="3" id="KW-1185">Reference proteome</keyword>
<dbReference type="eggNOG" id="ENOG5031CFR">
    <property type="taxonomic scope" value="Bacteria"/>
</dbReference>
<reference evidence="2 3" key="1">
    <citation type="submission" date="2012-04" db="EMBL/GenBank/DDBJ databases">
        <title>The Genome Sequence of Afipia broomeae ATCC 49717.</title>
        <authorList>
            <consortium name="The Broad Institute Genome Sequencing Platform"/>
            <person name="Earl A."/>
            <person name="Ward D."/>
            <person name="Feldgarden M."/>
            <person name="Gevers D."/>
            <person name="Huys G."/>
            <person name="Walker B."/>
            <person name="Young S.K."/>
            <person name="Zeng Q."/>
            <person name="Gargeya S."/>
            <person name="Fitzgerald M."/>
            <person name="Haas B."/>
            <person name="Abouelleil A."/>
            <person name="Alvarado L."/>
            <person name="Arachchi H.M."/>
            <person name="Berlin A."/>
            <person name="Chapman S.B."/>
            <person name="Goldberg J."/>
            <person name="Griggs A."/>
            <person name="Gujja S."/>
            <person name="Hansen M."/>
            <person name="Howarth C."/>
            <person name="Imamovic A."/>
            <person name="Larimer J."/>
            <person name="McCowen C."/>
            <person name="Montmayeur A."/>
            <person name="Murphy C."/>
            <person name="Neiman D."/>
            <person name="Pearson M."/>
            <person name="Priest M."/>
            <person name="Roberts A."/>
            <person name="Saif S."/>
            <person name="Shea T."/>
            <person name="Sisk P."/>
            <person name="Sykes S."/>
            <person name="Wortman J."/>
            <person name="Nusbaum C."/>
            <person name="Birren B."/>
        </authorList>
    </citation>
    <scope>NUCLEOTIDE SEQUENCE [LARGE SCALE GENOMIC DNA]</scope>
    <source>
        <strain evidence="2 3">ATCC 49717</strain>
    </source>
</reference>
<organism evidence="2 3">
    <name type="scientific">Afipia broomeae ATCC 49717</name>
    <dbReference type="NCBI Taxonomy" id="883078"/>
    <lineage>
        <taxon>Bacteria</taxon>
        <taxon>Pseudomonadati</taxon>
        <taxon>Pseudomonadota</taxon>
        <taxon>Alphaproteobacteria</taxon>
        <taxon>Hyphomicrobiales</taxon>
        <taxon>Nitrobacteraceae</taxon>
        <taxon>Afipia</taxon>
    </lineage>
</organism>
<gene>
    <name evidence="2" type="ORF">HMPREF9695_03809</name>
</gene>
<dbReference type="PATRIC" id="fig|883078.3.peg.3939"/>
<evidence type="ECO:0000313" key="2">
    <source>
        <dbReference type="EMBL" id="EKS37391.1"/>
    </source>
</evidence>
<evidence type="ECO:0000256" key="1">
    <source>
        <dbReference type="SAM" id="MobiDB-lite"/>
    </source>
</evidence>
<feature type="compositionally biased region" description="Basic and acidic residues" evidence="1">
    <location>
        <begin position="173"/>
        <end position="189"/>
    </location>
</feature>
<sequence>MITCVGRCRARCGKKRPCYKTRRRKIVRHSERRSRWAGRVLRPKSAKQPSSEGGKRLEDRPWLHLILHELPKFVWIHFASGNAMNSNLQRRLKALVDNFKGPLGPIPLDRAVRRHRGLFEEFRDEGFTWSQIARALAAAGIRRADGSSFSADRLRGAVSRQIKGNASASTGRPVEDSTRQRTAAREETASSRSMTGETAEPRAGRTVTVKPVAVPKSDQPTAGSRSIQDKLSRVAKLRGG</sequence>
<name>K8P7C6_9BRAD</name>
<protein>
    <submittedName>
        <fullName evidence="2">Uncharacterized protein</fullName>
    </submittedName>
</protein>
<dbReference type="HOGENOM" id="CLU_1154479_0_0_5"/>
<accession>K8P7C6</accession>
<feature type="region of interest" description="Disordered" evidence="1">
    <location>
        <begin position="31"/>
        <end position="56"/>
    </location>
</feature>
<dbReference type="Proteomes" id="UP000001096">
    <property type="component" value="Unassembled WGS sequence"/>
</dbReference>
<dbReference type="AlphaFoldDB" id="K8P7C6"/>
<feature type="compositionally biased region" description="Basic residues" evidence="1">
    <location>
        <begin position="31"/>
        <end position="45"/>
    </location>
</feature>
<proteinExistence type="predicted"/>